<dbReference type="InterPro" id="IPR056884">
    <property type="entry name" value="NPHP3-like_N"/>
</dbReference>
<evidence type="ECO:0000256" key="1">
    <source>
        <dbReference type="ARBA" id="ARBA00022737"/>
    </source>
</evidence>
<dbReference type="Proteomes" id="UP000297245">
    <property type="component" value="Unassembled WGS sequence"/>
</dbReference>
<dbReference type="EMBL" id="ML179245">
    <property type="protein sequence ID" value="THU93599.1"/>
    <property type="molecule type" value="Genomic_DNA"/>
</dbReference>
<evidence type="ECO:0000313" key="4">
    <source>
        <dbReference type="Proteomes" id="UP000297245"/>
    </source>
</evidence>
<protein>
    <recommendedName>
        <fullName evidence="2">Nephrocystin 3-like N-terminal domain-containing protein</fullName>
    </recommendedName>
</protein>
<organism evidence="3 4">
    <name type="scientific">Dendrothele bispora (strain CBS 962.96)</name>
    <dbReference type="NCBI Taxonomy" id="1314807"/>
    <lineage>
        <taxon>Eukaryota</taxon>
        <taxon>Fungi</taxon>
        <taxon>Dikarya</taxon>
        <taxon>Basidiomycota</taxon>
        <taxon>Agaricomycotina</taxon>
        <taxon>Agaricomycetes</taxon>
        <taxon>Agaricomycetidae</taxon>
        <taxon>Agaricales</taxon>
        <taxon>Agaricales incertae sedis</taxon>
        <taxon>Dendrothele</taxon>
    </lineage>
</organism>
<dbReference type="InterPro" id="IPR027417">
    <property type="entry name" value="P-loop_NTPase"/>
</dbReference>
<sequence>MRKRDQVKKKIENTVGKILGNKERNDVIKYSFETSLKVLKESSDFNPILKSAVGGICASLEIIHQKTKNKVKMTEMTRDLAAKGQELDSLNGQGNSSEVEDQIGILARKLDSIDVKLREKLEHSPMQRALQADHDAQDIENYCQELQAAYEECRTQILFKVERDTTKILKTLMINKLEYSVLAFHNVASMNRSQCTEGTRVEILNDIMKWAEDCSSDTLLGYWMCGMAGTGKSTIAKSLCLKLEEKELLAGSFFCSRQVLECRRDSKIIPTIAYQLAQYSCTFAQELSSALEHDQDLAQKEPSIQVEKLLIQPWKTVIKAKKFQGSSPVVVIDALDECENISRVLKVIVTAIQQKKMEGLKFFFTSRPEGNISDHLNTESKTSVNKKPHVHTFYLHNVEESLVQDDIQKFLREQLQPFLITERQLQILVQQSGKLFIYAATTAKYVTNAHGFEKKRLQNVLNLGNAPNKMQTERIDELYGEILENSCNQWYTLVKQTAKFMHFMLLFKIIYLLGKGAIAVHGKVCVELNLINFQCGMYIHVVATHYDLHQK</sequence>
<keyword evidence="1" id="KW-0677">Repeat</keyword>
<name>A0A4S8LVE6_DENBC</name>
<reference evidence="3 4" key="1">
    <citation type="journal article" date="2019" name="Nat. Ecol. Evol.">
        <title>Megaphylogeny resolves global patterns of mushroom evolution.</title>
        <authorList>
            <person name="Varga T."/>
            <person name="Krizsan K."/>
            <person name="Foldi C."/>
            <person name="Dima B."/>
            <person name="Sanchez-Garcia M."/>
            <person name="Sanchez-Ramirez S."/>
            <person name="Szollosi G.J."/>
            <person name="Szarkandi J.G."/>
            <person name="Papp V."/>
            <person name="Albert L."/>
            <person name="Andreopoulos W."/>
            <person name="Angelini C."/>
            <person name="Antonin V."/>
            <person name="Barry K.W."/>
            <person name="Bougher N.L."/>
            <person name="Buchanan P."/>
            <person name="Buyck B."/>
            <person name="Bense V."/>
            <person name="Catcheside P."/>
            <person name="Chovatia M."/>
            <person name="Cooper J."/>
            <person name="Damon W."/>
            <person name="Desjardin D."/>
            <person name="Finy P."/>
            <person name="Geml J."/>
            <person name="Haridas S."/>
            <person name="Hughes K."/>
            <person name="Justo A."/>
            <person name="Karasinski D."/>
            <person name="Kautmanova I."/>
            <person name="Kiss B."/>
            <person name="Kocsube S."/>
            <person name="Kotiranta H."/>
            <person name="LaButti K.M."/>
            <person name="Lechner B.E."/>
            <person name="Liimatainen K."/>
            <person name="Lipzen A."/>
            <person name="Lukacs Z."/>
            <person name="Mihaltcheva S."/>
            <person name="Morgado L.N."/>
            <person name="Niskanen T."/>
            <person name="Noordeloos M.E."/>
            <person name="Ohm R.A."/>
            <person name="Ortiz-Santana B."/>
            <person name="Ovrebo C."/>
            <person name="Racz N."/>
            <person name="Riley R."/>
            <person name="Savchenko A."/>
            <person name="Shiryaev A."/>
            <person name="Soop K."/>
            <person name="Spirin V."/>
            <person name="Szebenyi C."/>
            <person name="Tomsovsky M."/>
            <person name="Tulloss R.E."/>
            <person name="Uehling J."/>
            <person name="Grigoriev I.V."/>
            <person name="Vagvolgyi C."/>
            <person name="Papp T."/>
            <person name="Martin F.M."/>
            <person name="Miettinen O."/>
            <person name="Hibbett D.S."/>
            <person name="Nagy L.G."/>
        </authorList>
    </citation>
    <scope>NUCLEOTIDE SEQUENCE [LARGE SCALE GENOMIC DNA]</scope>
    <source>
        <strain evidence="3 4">CBS 962.96</strain>
    </source>
</reference>
<dbReference type="OrthoDB" id="538223at2759"/>
<keyword evidence="4" id="KW-1185">Reference proteome</keyword>
<feature type="domain" description="Nephrocystin 3-like N-terminal" evidence="2">
    <location>
        <begin position="207"/>
        <end position="367"/>
    </location>
</feature>
<gene>
    <name evidence="3" type="ORF">K435DRAFT_840185</name>
</gene>
<evidence type="ECO:0000259" key="2">
    <source>
        <dbReference type="Pfam" id="PF24883"/>
    </source>
</evidence>
<dbReference type="Gene3D" id="3.40.50.300">
    <property type="entry name" value="P-loop containing nucleotide triphosphate hydrolases"/>
    <property type="match status" value="1"/>
</dbReference>
<evidence type="ECO:0000313" key="3">
    <source>
        <dbReference type="EMBL" id="THU93599.1"/>
    </source>
</evidence>
<proteinExistence type="predicted"/>
<accession>A0A4S8LVE6</accession>
<dbReference type="Pfam" id="PF24883">
    <property type="entry name" value="NPHP3_N"/>
    <property type="match status" value="1"/>
</dbReference>
<dbReference type="SUPFAM" id="SSF52540">
    <property type="entry name" value="P-loop containing nucleoside triphosphate hydrolases"/>
    <property type="match status" value="1"/>
</dbReference>
<dbReference type="AlphaFoldDB" id="A0A4S8LVE6"/>
<dbReference type="PANTHER" id="PTHR10039">
    <property type="entry name" value="AMELOGENIN"/>
    <property type="match status" value="1"/>
</dbReference>
<dbReference type="PANTHER" id="PTHR10039:SF14">
    <property type="entry name" value="NACHT DOMAIN-CONTAINING PROTEIN"/>
    <property type="match status" value="1"/>
</dbReference>